<organism evidence="3 4">
    <name type="scientific">Endozoicomonas elysicola</name>
    <dbReference type="NCBI Taxonomy" id="305900"/>
    <lineage>
        <taxon>Bacteria</taxon>
        <taxon>Pseudomonadati</taxon>
        <taxon>Pseudomonadota</taxon>
        <taxon>Gammaproteobacteria</taxon>
        <taxon>Oceanospirillales</taxon>
        <taxon>Endozoicomonadaceae</taxon>
        <taxon>Endozoicomonas</taxon>
    </lineage>
</organism>
<dbReference type="Proteomes" id="UP000027997">
    <property type="component" value="Unassembled WGS sequence"/>
</dbReference>
<keyword evidence="1" id="KW-0460">Magnesium</keyword>
<evidence type="ECO:0000313" key="4">
    <source>
        <dbReference type="Proteomes" id="UP000027997"/>
    </source>
</evidence>
<name>A0A081KGV2_9GAMM</name>
<evidence type="ECO:0000313" key="3">
    <source>
        <dbReference type="EMBL" id="KEI73378.1"/>
    </source>
</evidence>
<gene>
    <name evidence="3" type="ORF">GV64_24005</name>
</gene>
<reference evidence="3 4" key="1">
    <citation type="submission" date="2014-06" db="EMBL/GenBank/DDBJ databases">
        <title>Whole Genome Sequences of Three Symbiotic Endozoicomonas Bacteria.</title>
        <authorList>
            <person name="Neave M.J."/>
            <person name="Apprill A."/>
            <person name="Voolstra C.R."/>
        </authorList>
    </citation>
    <scope>NUCLEOTIDE SEQUENCE [LARGE SCALE GENOMIC DNA]</scope>
    <source>
        <strain evidence="3 4">DSM 22380</strain>
    </source>
</reference>
<dbReference type="PANTHER" id="PTHR43777">
    <property type="entry name" value="MOLYBDENUM COFACTOR CYTIDYLYLTRANSFERASE"/>
    <property type="match status" value="1"/>
</dbReference>
<sequence>MSADLTKPVDCLITAAGLSSRMGRWKMMLPFSNRELNRESNREQDGSETILDCSIANALCFCQRVILVTGYRGEEIHSRYENHPRIKLVHNRSYSLGLFSSIQTGISHCETDYLFITHGDMPLIPPTVFSELWRQRDFDTLFPVVSTVDEQPGHPVLLHRSAFEAVLNAPSHSRMRSLLLAGPHRYISVGTDAIHQDIDTPERYQQLQLA</sequence>
<feature type="domain" description="MobA-like NTP transferase" evidence="2">
    <location>
        <begin position="11"/>
        <end position="180"/>
    </location>
</feature>
<dbReference type="Gene3D" id="3.90.550.10">
    <property type="entry name" value="Spore Coat Polysaccharide Biosynthesis Protein SpsA, Chain A"/>
    <property type="match status" value="1"/>
</dbReference>
<dbReference type="STRING" id="305900.GV64_24005"/>
<dbReference type="AlphaFoldDB" id="A0A081KGV2"/>
<evidence type="ECO:0000259" key="2">
    <source>
        <dbReference type="Pfam" id="PF12804"/>
    </source>
</evidence>
<dbReference type="CDD" id="cd04182">
    <property type="entry name" value="GT_2_like_f"/>
    <property type="match status" value="1"/>
</dbReference>
<dbReference type="SUPFAM" id="SSF53448">
    <property type="entry name" value="Nucleotide-diphospho-sugar transferases"/>
    <property type="match status" value="1"/>
</dbReference>
<dbReference type="GO" id="GO:0016779">
    <property type="term" value="F:nucleotidyltransferase activity"/>
    <property type="evidence" value="ECO:0007669"/>
    <property type="project" value="UniProtKB-ARBA"/>
</dbReference>
<dbReference type="EMBL" id="JOJP01000001">
    <property type="protein sequence ID" value="KEI73378.1"/>
    <property type="molecule type" value="Genomic_DNA"/>
</dbReference>
<dbReference type="Pfam" id="PF12804">
    <property type="entry name" value="NTP_transf_3"/>
    <property type="match status" value="1"/>
</dbReference>
<keyword evidence="4" id="KW-1185">Reference proteome</keyword>
<dbReference type="InterPro" id="IPR029044">
    <property type="entry name" value="Nucleotide-diphossugar_trans"/>
</dbReference>
<proteinExistence type="predicted"/>
<dbReference type="eggNOG" id="COG2068">
    <property type="taxonomic scope" value="Bacteria"/>
</dbReference>
<dbReference type="RefSeq" id="WP_020581920.1">
    <property type="nucleotide sequence ID" value="NZ_JOJP01000001.1"/>
</dbReference>
<protein>
    <recommendedName>
        <fullName evidence="2">MobA-like NTP transferase domain-containing protein</fullName>
    </recommendedName>
</protein>
<dbReference type="PANTHER" id="PTHR43777:SF1">
    <property type="entry name" value="MOLYBDENUM COFACTOR CYTIDYLYLTRANSFERASE"/>
    <property type="match status" value="1"/>
</dbReference>
<comment type="caution">
    <text evidence="3">The sequence shown here is derived from an EMBL/GenBank/DDBJ whole genome shotgun (WGS) entry which is preliminary data.</text>
</comment>
<evidence type="ECO:0000256" key="1">
    <source>
        <dbReference type="ARBA" id="ARBA00022842"/>
    </source>
</evidence>
<dbReference type="InterPro" id="IPR025877">
    <property type="entry name" value="MobA-like_NTP_Trfase"/>
</dbReference>
<accession>A0A081KGV2</accession>